<dbReference type="OrthoDB" id="273765at2759"/>
<evidence type="ECO:0000256" key="1">
    <source>
        <dbReference type="SAM" id="MobiDB-lite"/>
    </source>
</evidence>
<feature type="region of interest" description="Disordered" evidence="1">
    <location>
        <begin position="378"/>
        <end position="400"/>
    </location>
</feature>
<sequence>MSFGNFGVKPATGAVGFGAAPAAGGGFGSVTPAAGGTGFGAKPATGGGFGGGFGAAAPAAGGGFGAAGLGTGGGGFGTSSAATSGGFGAGAAGGGFGARPTAAPSFGSTSGGGFGAPAVSTGFNASAGTTGFGAGRGGFGLGGATGGGFGGLGGTATTAAANMAPTAAQYPYPGIKGPGNSMSWAREVDFSQVTEQTPFESLPQPLQQHLMELRSFMHAEREASRKIYEYLNESDIAASTSGSAASANGTAGATATGSYRNLMSKLAALKGGGNRAVDIVAVQCNQHEGQARRQLQRTEKLEASVRDYERHVWEPLLEQGLQLSASSSSSGPRSGSYRPAVNSDAASPFVSLVEELTRRLDNVSENLAALEATLVPPGRLLRGSGSGDRPGHRGGSATPSDAIAQINASLLYELNQLRDISCVAAHLHGLTDTARELFTRQYGQAEADVLFTDTEAQRNSMALFRRATASAYFDIPPLPQERPPPAAPAANTLGSFGAKPATAATTATPGGFGAPAVGGFGGKPAASAATTTAGAGGGFGFGALAPAATTATAGATSATTASVAPATLGFGAPVAPAPVAPTAAAGGFGAPASASNAPAAPTMGPALPTGAPTSFSLGGAATNAVGFSAGPGKSSAGDDDRPTRRTR</sequence>
<proteinExistence type="predicted"/>
<comment type="caution">
    <text evidence="2">The sequence shown here is derived from an EMBL/GenBank/DDBJ whole genome shotgun (WGS) entry which is preliminary data.</text>
</comment>
<reference evidence="2 3" key="1">
    <citation type="journal article" date="2015" name="PLoS Pathog.">
        <title>Leptomonas seymouri: Adaptations to the Dixenous Life Cycle Analyzed by Genome Sequencing, Transcriptome Profiling and Co-infection with Leishmania donovani.</title>
        <authorList>
            <person name="Kraeva N."/>
            <person name="Butenko A."/>
            <person name="Hlavacova J."/>
            <person name="Kostygov A."/>
            <person name="Myskova J."/>
            <person name="Grybchuk D."/>
            <person name="Lestinova T."/>
            <person name="Votypka J."/>
            <person name="Volf P."/>
            <person name="Opperdoes F."/>
            <person name="Flegontov P."/>
            <person name="Lukes J."/>
            <person name="Yurchenko V."/>
        </authorList>
    </citation>
    <scope>NUCLEOTIDE SEQUENCE [LARGE SCALE GENOMIC DNA]</scope>
    <source>
        <strain evidence="2 3">ATCC 30220</strain>
    </source>
</reference>
<gene>
    <name evidence="2" type="ORF">ABL78_1066</name>
</gene>
<dbReference type="OMA" id="FGMAPGK"/>
<dbReference type="AlphaFoldDB" id="A0A0N1I2Q1"/>
<feature type="region of interest" description="Disordered" evidence="1">
    <location>
        <begin position="589"/>
        <end position="647"/>
    </location>
</feature>
<evidence type="ECO:0000313" key="3">
    <source>
        <dbReference type="Proteomes" id="UP000038009"/>
    </source>
</evidence>
<organism evidence="2 3">
    <name type="scientific">Leptomonas seymouri</name>
    <dbReference type="NCBI Taxonomy" id="5684"/>
    <lineage>
        <taxon>Eukaryota</taxon>
        <taxon>Discoba</taxon>
        <taxon>Euglenozoa</taxon>
        <taxon>Kinetoplastea</taxon>
        <taxon>Metakinetoplastina</taxon>
        <taxon>Trypanosomatida</taxon>
        <taxon>Trypanosomatidae</taxon>
        <taxon>Leishmaniinae</taxon>
        <taxon>Leptomonas</taxon>
    </lineage>
</organism>
<dbReference type="VEuPathDB" id="TriTrypDB:Lsey_0016_0200"/>
<evidence type="ECO:0000313" key="2">
    <source>
        <dbReference type="EMBL" id="KPI89803.1"/>
    </source>
</evidence>
<dbReference type="EMBL" id="LJSK01000016">
    <property type="protein sequence ID" value="KPI89803.1"/>
    <property type="molecule type" value="Genomic_DNA"/>
</dbReference>
<dbReference type="Proteomes" id="UP000038009">
    <property type="component" value="Unassembled WGS sequence"/>
</dbReference>
<feature type="compositionally biased region" description="Low complexity" evidence="1">
    <location>
        <begin position="589"/>
        <end position="602"/>
    </location>
</feature>
<keyword evidence="3" id="KW-1185">Reference proteome</keyword>
<feature type="compositionally biased region" description="Basic and acidic residues" evidence="1">
    <location>
        <begin position="636"/>
        <end position="647"/>
    </location>
</feature>
<protein>
    <submittedName>
        <fullName evidence="2">Uncharacterized protein</fullName>
    </submittedName>
</protein>
<accession>A0A0N1I2Q1</accession>
<name>A0A0N1I2Q1_LEPSE</name>